<evidence type="ECO:0000256" key="2">
    <source>
        <dbReference type="ARBA" id="ARBA00022771"/>
    </source>
</evidence>
<feature type="compositionally biased region" description="Polar residues" evidence="5">
    <location>
        <begin position="206"/>
        <end position="215"/>
    </location>
</feature>
<dbReference type="AlphaFoldDB" id="A0A7E4UT46"/>
<dbReference type="Gene3D" id="3.30.40.10">
    <property type="entry name" value="Zinc/RING finger domain, C3HC4 (zinc finger)"/>
    <property type="match status" value="1"/>
</dbReference>
<name>A0A7E4UT46_PANRE</name>
<accession>A0A7E4UT46</accession>
<proteinExistence type="predicted"/>
<dbReference type="Proteomes" id="UP000492821">
    <property type="component" value="Unassembled WGS sequence"/>
</dbReference>
<evidence type="ECO:0000313" key="8">
    <source>
        <dbReference type="WBParaSite" id="Pan_g12538.t1"/>
    </source>
</evidence>
<keyword evidence="3" id="KW-0833">Ubl conjugation pathway</keyword>
<evidence type="ECO:0000313" key="7">
    <source>
        <dbReference type="Proteomes" id="UP000492821"/>
    </source>
</evidence>
<dbReference type="GO" id="GO:0008270">
    <property type="term" value="F:zinc ion binding"/>
    <property type="evidence" value="ECO:0007669"/>
    <property type="project" value="UniProtKB-KW"/>
</dbReference>
<dbReference type="InterPro" id="IPR031890">
    <property type="entry name" value="Fbxo30/Fbxo40"/>
</dbReference>
<keyword evidence="7" id="KW-1185">Reference proteome</keyword>
<feature type="domain" description="TRAF-type" evidence="6">
    <location>
        <begin position="40"/>
        <end position="125"/>
    </location>
</feature>
<dbReference type="Gene3D" id="3.30.40.150">
    <property type="entry name" value="TRAF-like zinc-finger, N-terminal subdomain"/>
    <property type="match status" value="1"/>
</dbReference>
<keyword evidence="4" id="KW-0862">Zinc</keyword>
<dbReference type="InterPro" id="IPR043013">
    <property type="entry name" value="Znf_TRAF_N"/>
</dbReference>
<protein>
    <submittedName>
        <fullName evidence="8">TRAF-type domain-containing protein</fullName>
    </submittedName>
</protein>
<evidence type="ECO:0000256" key="1">
    <source>
        <dbReference type="ARBA" id="ARBA00022723"/>
    </source>
</evidence>
<evidence type="ECO:0000259" key="6">
    <source>
        <dbReference type="Pfam" id="PF15965"/>
    </source>
</evidence>
<reference evidence="8" key="2">
    <citation type="submission" date="2020-10" db="UniProtKB">
        <authorList>
            <consortium name="WormBaseParasite"/>
        </authorList>
    </citation>
    <scope>IDENTIFICATION</scope>
</reference>
<keyword evidence="1" id="KW-0479">Metal-binding</keyword>
<dbReference type="Pfam" id="PF15965">
    <property type="entry name" value="zf-TRAF_2"/>
    <property type="match status" value="1"/>
</dbReference>
<feature type="region of interest" description="Disordered" evidence="5">
    <location>
        <begin position="197"/>
        <end position="229"/>
    </location>
</feature>
<dbReference type="PANTHER" id="PTHR15933">
    <property type="entry name" value="PROTEIN CBG16327"/>
    <property type="match status" value="1"/>
</dbReference>
<reference evidence="7" key="1">
    <citation type="journal article" date="2013" name="Genetics">
        <title>The draft genome and transcriptome of Panagrellus redivivus are shaped by the harsh demands of a free-living lifestyle.</title>
        <authorList>
            <person name="Srinivasan J."/>
            <person name="Dillman A.R."/>
            <person name="Macchietto M.G."/>
            <person name="Heikkinen L."/>
            <person name="Lakso M."/>
            <person name="Fracchia K.M."/>
            <person name="Antoshechkin I."/>
            <person name="Mortazavi A."/>
            <person name="Wong G."/>
            <person name="Sternberg P.W."/>
        </authorList>
    </citation>
    <scope>NUCLEOTIDE SEQUENCE [LARGE SCALE GENOMIC DNA]</scope>
    <source>
        <strain evidence="7">MT8872</strain>
    </source>
</reference>
<keyword evidence="2" id="KW-0863">Zinc-finger</keyword>
<organism evidence="7 8">
    <name type="scientific">Panagrellus redivivus</name>
    <name type="common">Microworm</name>
    <dbReference type="NCBI Taxonomy" id="6233"/>
    <lineage>
        <taxon>Eukaryota</taxon>
        <taxon>Metazoa</taxon>
        <taxon>Ecdysozoa</taxon>
        <taxon>Nematoda</taxon>
        <taxon>Chromadorea</taxon>
        <taxon>Rhabditida</taxon>
        <taxon>Tylenchina</taxon>
        <taxon>Panagrolaimomorpha</taxon>
        <taxon>Panagrolaimoidea</taxon>
        <taxon>Panagrolaimidae</taxon>
        <taxon>Panagrellus</taxon>
    </lineage>
</organism>
<evidence type="ECO:0000256" key="3">
    <source>
        <dbReference type="ARBA" id="ARBA00022786"/>
    </source>
</evidence>
<sequence length="521" mass="60361">MFVMNQQYIYADDDDEDDEIIDVAFYNLSIDDMALAWGDHVHCSTCIDANCKKDVCQIVKCDNCRVKLHGCKLEEHVAEICPEVFGPCINAIYGCTAQVRRDRKSFHLLTCPANVVVCNLQWNRQIHCKLAKRRMKQVARGHKHFLVEKDDVHLQRIASGELDVWAAMADQNEILSSYCSTRRCRVDQRTSLTPVNPVLPLRFSKTPEQQPSSDSSDAEQFEEERKRRKTKQPFAGCYICRNDPGIQHLHVLGNLSEPTSSTNAPAAPLLDDDSQLALMVPKFYQKRNLFVFLSEARMADSYRKAFQHFWTREMHTFTCQEMFHRSEYESHWKYHNNILQEIDNRIIRRCPGAMNGCDYFVEAMQPASGGRIRFDERTKLFTTEPMPNLPPFSFPESFYGAFKKDHLITLLIPYLDTASLRSLAATNFVMYQLIQRNIGPRKLVSFTWKRGPLKKWEVYEKVYSFSNIPSAEPLIASPEAMCHLRQHMPSCPYFDRIDHSRDASLLRYADPDELKTLFLPQ</sequence>
<dbReference type="GO" id="GO:0061630">
    <property type="term" value="F:ubiquitin protein ligase activity"/>
    <property type="evidence" value="ECO:0007669"/>
    <property type="project" value="InterPro"/>
</dbReference>
<dbReference type="WBParaSite" id="Pan_g12538.t1">
    <property type="protein sequence ID" value="Pan_g12538.t1"/>
    <property type="gene ID" value="Pan_g12538"/>
</dbReference>
<dbReference type="InterPro" id="IPR001293">
    <property type="entry name" value="Znf_TRAF"/>
</dbReference>
<dbReference type="PANTHER" id="PTHR15933:SF20">
    <property type="entry name" value="F-BOX DOMAIN-CONTAINING PROTEIN"/>
    <property type="match status" value="1"/>
</dbReference>
<dbReference type="InterPro" id="IPR013083">
    <property type="entry name" value="Znf_RING/FYVE/PHD"/>
</dbReference>
<evidence type="ECO:0000256" key="4">
    <source>
        <dbReference type="ARBA" id="ARBA00022833"/>
    </source>
</evidence>
<evidence type="ECO:0000256" key="5">
    <source>
        <dbReference type="SAM" id="MobiDB-lite"/>
    </source>
</evidence>